<evidence type="ECO:0000256" key="1">
    <source>
        <dbReference type="ARBA" id="ARBA00004383"/>
    </source>
</evidence>
<dbReference type="EMBL" id="CP136337">
    <property type="protein sequence ID" value="WOB11167.1"/>
    <property type="molecule type" value="Genomic_DNA"/>
</dbReference>
<evidence type="ECO:0000256" key="4">
    <source>
        <dbReference type="ARBA" id="ARBA00022519"/>
    </source>
</evidence>
<keyword evidence="6" id="KW-0442">Lipid degradation</keyword>
<evidence type="ECO:0000256" key="5">
    <source>
        <dbReference type="ARBA" id="ARBA00022692"/>
    </source>
</evidence>
<keyword evidence="3" id="KW-1003">Cell membrane</keyword>
<evidence type="ECO:0000256" key="11">
    <source>
        <dbReference type="ARBA" id="ARBA00030948"/>
    </source>
</evidence>
<evidence type="ECO:0000313" key="16">
    <source>
        <dbReference type="Proteomes" id="UP001303946"/>
    </source>
</evidence>
<feature type="region of interest" description="Disordered" evidence="13">
    <location>
        <begin position="30"/>
        <end position="49"/>
    </location>
</feature>
<gene>
    <name evidence="15" type="ORF">RXV79_27415</name>
</gene>
<keyword evidence="8" id="KW-0443">Lipid metabolism</keyword>
<dbReference type="SUPFAM" id="SSF158855">
    <property type="entry name" value="Lipase chaperone-like"/>
    <property type="match status" value="1"/>
</dbReference>
<comment type="subcellular location">
    <subcellularLocation>
        <location evidence="1">Cell inner membrane</location>
        <topology evidence="1">Single-pass membrane protein</topology>
        <orientation evidence="1">Periplasmic side</orientation>
    </subcellularLocation>
</comment>
<proteinExistence type="inferred from homology"/>
<keyword evidence="14" id="KW-0732">Signal</keyword>
<evidence type="ECO:0000256" key="8">
    <source>
        <dbReference type="ARBA" id="ARBA00023098"/>
    </source>
</evidence>
<dbReference type="InterPro" id="IPR004961">
    <property type="entry name" value="Lipase_chaperone"/>
</dbReference>
<evidence type="ECO:0000256" key="14">
    <source>
        <dbReference type="SAM" id="SignalP"/>
    </source>
</evidence>
<evidence type="ECO:0000256" key="7">
    <source>
        <dbReference type="ARBA" id="ARBA00022989"/>
    </source>
</evidence>
<reference evidence="15 16" key="1">
    <citation type="submission" date="2023-10" db="EMBL/GenBank/DDBJ databases">
        <title>Bacteria for the degradation of biodegradable plastic PBAT(Polybutylene adipate terephthalate).</title>
        <authorList>
            <person name="Weon H.-Y."/>
            <person name="Yeon J."/>
        </authorList>
    </citation>
    <scope>NUCLEOTIDE SEQUENCE [LARGE SCALE GENOMIC DNA]</scope>
    <source>
        <strain evidence="15 16">SBD 7-3</strain>
        <plasmid evidence="15 16">unnamed1</plasmid>
    </source>
</reference>
<sequence length="246" mass="26380">MRAILLLAGAALVGAACWWGASVPVDSAPAEAAGGPAPAGAAAGRMTPGAVGNGPSAQVSLSDASGLTLDAARLFELGFGGGLLLDRDTRASIEALINTMPLEPSAQDMDRLQRALRAGLPYEEAEKAYKLISNYRSYSRDVQREMLPMGIPKNQDEARQLYDRMDAMKRRYFDEPTANALFGADERYARLTMEAGFIHQDATLSAEQKVQAIEALRAKLPPERRELIPPYVAPEPVEPSASLPAL</sequence>
<evidence type="ECO:0000256" key="13">
    <source>
        <dbReference type="SAM" id="MobiDB-lite"/>
    </source>
</evidence>
<feature type="chain" id="PRO_5045348296" description="Lipase helper protein" evidence="14">
    <location>
        <begin position="22"/>
        <end position="246"/>
    </location>
</feature>
<evidence type="ECO:0000256" key="9">
    <source>
        <dbReference type="ARBA" id="ARBA00023136"/>
    </source>
</evidence>
<evidence type="ECO:0000256" key="10">
    <source>
        <dbReference type="ARBA" id="ARBA00023186"/>
    </source>
</evidence>
<evidence type="ECO:0000256" key="6">
    <source>
        <dbReference type="ARBA" id="ARBA00022963"/>
    </source>
</evidence>
<keyword evidence="16" id="KW-1185">Reference proteome</keyword>
<keyword evidence="4" id="KW-0997">Cell inner membrane</keyword>
<geneLocation type="plasmid" evidence="15 16">
    <name>unnamed1</name>
</geneLocation>
<accession>A0ABZ0D1N7</accession>
<dbReference type="Pfam" id="PF03280">
    <property type="entry name" value="Lipase_chap"/>
    <property type="match status" value="1"/>
</dbReference>
<keyword evidence="10" id="KW-0143">Chaperone</keyword>
<evidence type="ECO:0000313" key="15">
    <source>
        <dbReference type="EMBL" id="WOB11167.1"/>
    </source>
</evidence>
<dbReference type="PROSITE" id="PS51257">
    <property type="entry name" value="PROKAR_LIPOPROTEIN"/>
    <property type="match status" value="1"/>
</dbReference>
<evidence type="ECO:0000256" key="2">
    <source>
        <dbReference type="ARBA" id="ARBA00010358"/>
    </source>
</evidence>
<keyword evidence="9" id="KW-0472">Membrane</keyword>
<evidence type="ECO:0000256" key="3">
    <source>
        <dbReference type="ARBA" id="ARBA00022475"/>
    </source>
</evidence>
<protein>
    <recommendedName>
        <fullName evidence="11">Lipase helper protein</fullName>
    </recommendedName>
    <alternativeName>
        <fullName evidence="12">Lipase modulator</fullName>
    </alternativeName>
</protein>
<evidence type="ECO:0000256" key="12">
    <source>
        <dbReference type="ARBA" id="ARBA00031542"/>
    </source>
</evidence>
<comment type="similarity">
    <text evidence="2">Belongs to the lipase chaperone family.</text>
</comment>
<name>A0ABZ0D1N7_9BURK</name>
<keyword evidence="7" id="KW-1133">Transmembrane helix</keyword>
<keyword evidence="15" id="KW-0614">Plasmid</keyword>
<keyword evidence="5" id="KW-0812">Transmembrane</keyword>
<dbReference type="Proteomes" id="UP001303946">
    <property type="component" value="Plasmid unnamed1"/>
</dbReference>
<dbReference type="RefSeq" id="WP_316704343.1">
    <property type="nucleotide sequence ID" value="NZ_CP136337.1"/>
</dbReference>
<feature type="signal peptide" evidence="14">
    <location>
        <begin position="1"/>
        <end position="21"/>
    </location>
</feature>
<organism evidence="15 16">
    <name type="scientific">Piscinibacter gummiphilus</name>
    <dbReference type="NCBI Taxonomy" id="946333"/>
    <lineage>
        <taxon>Bacteria</taxon>
        <taxon>Pseudomonadati</taxon>
        <taxon>Pseudomonadota</taxon>
        <taxon>Betaproteobacteria</taxon>
        <taxon>Burkholderiales</taxon>
        <taxon>Sphaerotilaceae</taxon>
        <taxon>Piscinibacter</taxon>
    </lineage>
</organism>